<evidence type="ECO:0000313" key="3">
    <source>
        <dbReference type="Proteomes" id="UP000502996"/>
    </source>
</evidence>
<dbReference type="Proteomes" id="UP000502996">
    <property type="component" value="Chromosome"/>
</dbReference>
<evidence type="ECO:0000313" key="2">
    <source>
        <dbReference type="EMBL" id="QIG45177.1"/>
    </source>
</evidence>
<gene>
    <name evidence="2" type="ORF">G5V58_22580</name>
</gene>
<proteinExistence type="predicted"/>
<dbReference type="RefSeq" id="WP_165237479.1">
    <property type="nucleotide sequence ID" value="NZ_CP049257.1"/>
</dbReference>
<keyword evidence="1" id="KW-0732">Signal</keyword>
<dbReference type="AlphaFoldDB" id="A0A6G6WJ43"/>
<feature type="signal peptide" evidence="1">
    <location>
        <begin position="1"/>
        <end position="25"/>
    </location>
</feature>
<protein>
    <submittedName>
        <fullName evidence="2">Uncharacterized protein</fullName>
    </submittedName>
</protein>
<sequence>MRRALPVCLSALLLASALGSTSADGAASVVVGSTGPGTPFACSAPASGYLLTPLTSATASYTVPGAGVLTSVSYAAVPSGQFRVVLFGPGDTPTRRTVRAYTDVLTAAANTVTTVPVRIPVAPGTTIGLWLAPGAGMRCGTQTGNSADAFSGRTADPTATAAFDTAQGGSTFSVSTIPVSAVWEPDTDGDGYGDTSGDLCPQSAAYTSACPTPDTTLTKAPRLISTKRKAKVAFGSTIPGSTFTCAVDKKPAKPCASPLRQRYGYGRHTLRITAISPLGVADPAPLEVRFKIRKKKR</sequence>
<name>A0A6G6WJ43_9ACTN</name>
<accession>A0A6G6WJ43</accession>
<reference evidence="2 3" key="1">
    <citation type="submission" date="2020-02" db="EMBL/GenBank/DDBJ databases">
        <title>Full genome sequence of Nocardioides sp. R-3366.</title>
        <authorList>
            <person name="Im W.-T."/>
        </authorList>
    </citation>
    <scope>NUCLEOTIDE SEQUENCE [LARGE SCALE GENOMIC DNA]</scope>
    <source>
        <strain evidence="2 3">R-3366</strain>
    </source>
</reference>
<evidence type="ECO:0000256" key="1">
    <source>
        <dbReference type="SAM" id="SignalP"/>
    </source>
</evidence>
<dbReference type="KEGG" id="nano:G5V58_22580"/>
<dbReference type="EMBL" id="CP049257">
    <property type="protein sequence ID" value="QIG45177.1"/>
    <property type="molecule type" value="Genomic_DNA"/>
</dbReference>
<feature type="chain" id="PRO_5039303400" evidence="1">
    <location>
        <begin position="26"/>
        <end position="297"/>
    </location>
</feature>
<organism evidence="2 3">
    <name type="scientific">Nocardioides anomalus</name>
    <dbReference type="NCBI Taxonomy" id="2712223"/>
    <lineage>
        <taxon>Bacteria</taxon>
        <taxon>Bacillati</taxon>
        <taxon>Actinomycetota</taxon>
        <taxon>Actinomycetes</taxon>
        <taxon>Propionibacteriales</taxon>
        <taxon>Nocardioidaceae</taxon>
        <taxon>Nocardioides</taxon>
    </lineage>
</organism>
<keyword evidence="3" id="KW-1185">Reference proteome</keyword>